<dbReference type="EC" id="3.4.21.-" evidence="6"/>
<dbReference type="PANTHER" id="PTHR11757">
    <property type="entry name" value="PROTEASE FAMILY S9A OLIGOPEPTIDASE"/>
    <property type="match status" value="1"/>
</dbReference>
<dbReference type="AlphaFoldDB" id="A0A0L0DPN0"/>
<evidence type="ECO:0000259" key="8">
    <source>
        <dbReference type="Pfam" id="PF02897"/>
    </source>
</evidence>
<dbReference type="Pfam" id="PF00326">
    <property type="entry name" value="Peptidase_S9"/>
    <property type="match status" value="1"/>
</dbReference>
<evidence type="ECO:0000313" key="10">
    <source>
        <dbReference type="Proteomes" id="UP000054408"/>
    </source>
</evidence>
<evidence type="ECO:0000256" key="1">
    <source>
        <dbReference type="ARBA" id="ARBA00005228"/>
    </source>
</evidence>
<protein>
    <recommendedName>
        <fullName evidence="6">Prolyl endopeptidase</fullName>
        <ecNumber evidence="6">3.4.21.-</ecNumber>
    </recommendedName>
</protein>
<evidence type="ECO:0000256" key="2">
    <source>
        <dbReference type="ARBA" id="ARBA00022670"/>
    </source>
</evidence>
<feature type="domain" description="Peptidase S9A N-terminal" evidence="8">
    <location>
        <begin position="39"/>
        <end position="210"/>
    </location>
</feature>
<dbReference type="Proteomes" id="UP000054408">
    <property type="component" value="Unassembled WGS sequence"/>
</dbReference>
<dbReference type="OrthoDB" id="248387at2759"/>
<evidence type="ECO:0000256" key="6">
    <source>
        <dbReference type="RuleBase" id="RU368024"/>
    </source>
</evidence>
<dbReference type="InterPro" id="IPR029058">
    <property type="entry name" value="AB_hydrolase_fold"/>
</dbReference>
<dbReference type="SUPFAM" id="SSF53474">
    <property type="entry name" value="alpha/beta-Hydrolases"/>
    <property type="match status" value="1"/>
</dbReference>
<gene>
    <name evidence="9" type="ORF">AMSG_10000</name>
</gene>
<evidence type="ECO:0000256" key="4">
    <source>
        <dbReference type="ARBA" id="ARBA00022825"/>
    </source>
</evidence>
<comment type="function">
    <text evidence="5">Serine peptidase whose precise substrate specificity remains unclear. Does not cleave peptides after a arginine or lysine residue. Regulates trans-Golgi network morphology and sorting by regulating the membrane binding of the AP-1 complex. May play a role in the regulation of synaptic vesicle exocytosis.</text>
</comment>
<dbReference type="EMBL" id="GL349487">
    <property type="protein sequence ID" value="KNC54210.1"/>
    <property type="molecule type" value="Genomic_DNA"/>
</dbReference>
<dbReference type="OMA" id="CLWIARS"/>
<dbReference type="InterPro" id="IPR023302">
    <property type="entry name" value="Pept_S9A_N"/>
</dbReference>
<dbReference type="SUPFAM" id="SSF50993">
    <property type="entry name" value="Peptidase/esterase 'gauge' domain"/>
    <property type="match status" value="1"/>
</dbReference>
<proteinExistence type="inferred from homology"/>
<sequence length="732" mass="76198">MLRWGRSALAAAGLRPRPSLALGSSDADPTVNLHADPEAAIGYLAAEAAWTEAAVMNPLASEVDALAAGMLRKLPPDSAVPPERVGEYLVAVTLPPGAEYPVVSRTPAAAPESAPQLVLDLNTLFDTFATSTLQFGDVKLSPDGARVAHALDVGGAGSMHVYVKDLATGAYLDAAGWSQPPGAPPAPVTPDPISALEWDADSRGLIVVSDAGDAVGMVGVGRDRAPSSTHWFLSAPADSQLLSEPAHFDLGTTSRRSYLAAGLFGASSSCLWIARSSPGKPTPPEAFKLVREPVPSTKYFAAEWGADTEPDARLALIVSSPAWPNYAIVDAATDELLLPHDPSFAIEDADVVGNVAVVLGRELDSGLPGLRLLRLPPDAPLGSVPLAPSLPSELSSFVPGANWQPPRGTPSAPPSYRLVGDSPIHHESPVDVKLSGAGFGRIAASAVAPAVAATVERLAVPSSRDAGVSIPVTVVKPADAPNGPMPFLTFVYGAYGMSLPETYDERWLPMIERGVGLAYIHVRGGSELGPEWHARGAREYKANSISDYVDCLEHLQSTGLADPSRTGALALSAGAIVVANVILNAPHLLSAAVLDVPFVDVLGALDAHRGVAAARGLEAADLAEYGDPRSDAMLRKTIEAYCPHAQLLALWRHARDAGKADAGGANRPRLLVRAAVNDDRVLPASVAAFTALYRSTFPDAELAVEVEDDVGHFGDAGKMGVASIKAHELCSK</sequence>
<reference evidence="9 10" key="1">
    <citation type="submission" date="2010-05" db="EMBL/GenBank/DDBJ databases">
        <title>The Genome Sequence of Thecamonas trahens ATCC 50062.</title>
        <authorList>
            <consortium name="The Broad Institute Genome Sequencing Platform"/>
            <person name="Russ C."/>
            <person name="Cuomo C."/>
            <person name="Shea T."/>
            <person name="Young S.K."/>
            <person name="Zeng Q."/>
            <person name="Koehrsen M."/>
            <person name="Haas B."/>
            <person name="Borodovsky M."/>
            <person name="Guigo R."/>
            <person name="Alvarado L."/>
            <person name="Berlin A."/>
            <person name="Bochicchio J."/>
            <person name="Borenstein D."/>
            <person name="Chapman S."/>
            <person name="Chen Z."/>
            <person name="Freedman E."/>
            <person name="Gellesch M."/>
            <person name="Goldberg J."/>
            <person name="Griggs A."/>
            <person name="Gujja S."/>
            <person name="Heilman E."/>
            <person name="Heiman D."/>
            <person name="Hepburn T."/>
            <person name="Howarth C."/>
            <person name="Jen D."/>
            <person name="Larson L."/>
            <person name="Mehta T."/>
            <person name="Park D."/>
            <person name="Pearson M."/>
            <person name="Roberts A."/>
            <person name="Saif S."/>
            <person name="Shenoy N."/>
            <person name="Sisk P."/>
            <person name="Stolte C."/>
            <person name="Sykes S."/>
            <person name="Thomson T."/>
            <person name="Walk T."/>
            <person name="White J."/>
            <person name="Yandava C."/>
            <person name="Burger G."/>
            <person name="Gray M.W."/>
            <person name="Holland P.W.H."/>
            <person name="King N."/>
            <person name="Lang F.B.F."/>
            <person name="Roger A.J."/>
            <person name="Ruiz-Trillo I."/>
            <person name="Lander E."/>
            <person name="Nusbaum C."/>
        </authorList>
    </citation>
    <scope>NUCLEOTIDE SEQUENCE [LARGE SCALE GENOMIC DNA]</scope>
    <source>
        <strain evidence="9 10">ATCC 50062</strain>
    </source>
</reference>
<name>A0A0L0DPN0_THETB</name>
<dbReference type="InterPro" id="IPR051543">
    <property type="entry name" value="Serine_Peptidase_S9A"/>
</dbReference>
<dbReference type="eggNOG" id="KOG2237">
    <property type="taxonomic scope" value="Eukaryota"/>
</dbReference>
<dbReference type="Gene3D" id="2.130.10.120">
    <property type="entry name" value="Prolyl oligopeptidase, N-terminal domain"/>
    <property type="match status" value="1"/>
</dbReference>
<evidence type="ECO:0000256" key="3">
    <source>
        <dbReference type="ARBA" id="ARBA00022801"/>
    </source>
</evidence>
<dbReference type="Pfam" id="PF02897">
    <property type="entry name" value="Peptidase_S9_N"/>
    <property type="match status" value="1"/>
</dbReference>
<keyword evidence="4 6" id="KW-0720">Serine protease</keyword>
<evidence type="ECO:0000313" key="9">
    <source>
        <dbReference type="EMBL" id="KNC54210.1"/>
    </source>
</evidence>
<evidence type="ECO:0000259" key="7">
    <source>
        <dbReference type="Pfam" id="PF00326"/>
    </source>
</evidence>
<keyword evidence="2 6" id="KW-0645">Protease</keyword>
<keyword evidence="3 6" id="KW-0378">Hydrolase</keyword>
<dbReference type="PANTHER" id="PTHR11757:SF19">
    <property type="entry name" value="PROLYL ENDOPEPTIDASE-LIKE"/>
    <property type="match status" value="1"/>
</dbReference>
<comment type="similarity">
    <text evidence="1 6">Belongs to the peptidase S9A family.</text>
</comment>
<dbReference type="InterPro" id="IPR001375">
    <property type="entry name" value="Peptidase_S9_cat"/>
</dbReference>
<dbReference type="PRINTS" id="PR00862">
    <property type="entry name" value="PROLIGOPTASE"/>
</dbReference>
<keyword evidence="10" id="KW-1185">Reference proteome</keyword>
<organism evidence="9 10">
    <name type="scientific">Thecamonas trahens ATCC 50062</name>
    <dbReference type="NCBI Taxonomy" id="461836"/>
    <lineage>
        <taxon>Eukaryota</taxon>
        <taxon>Apusozoa</taxon>
        <taxon>Apusomonadida</taxon>
        <taxon>Apusomonadidae</taxon>
        <taxon>Thecamonas</taxon>
    </lineage>
</organism>
<feature type="domain" description="Peptidase S9 prolyl oligopeptidase catalytic" evidence="7">
    <location>
        <begin position="510"/>
        <end position="718"/>
    </location>
</feature>
<dbReference type="GeneID" id="25568336"/>
<dbReference type="GO" id="GO:0004252">
    <property type="term" value="F:serine-type endopeptidase activity"/>
    <property type="evidence" value="ECO:0007669"/>
    <property type="project" value="UniProtKB-UniRule"/>
</dbReference>
<evidence type="ECO:0000256" key="5">
    <source>
        <dbReference type="ARBA" id="ARBA00045448"/>
    </source>
</evidence>
<dbReference type="Gene3D" id="3.40.50.1820">
    <property type="entry name" value="alpha/beta hydrolase"/>
    <property type="match status" value="1"/>
</dbReference>
<dbReference type="GO" id="GO:0006508">
    <property type="term" value="P:proteolysis"/>
    <property type="evidence" value="ECO:0007669"/>
    <property type="project" value="UniProtKB-KW"/>
</dbReference>
<dbReference type="InterPro" id="IPR002470">
    <property type="entry name" value="Peptidase_S9A"/>
</dbReference>
<dbReference type="RefSeq" id="XP_013753850.1">
    <property type="nucleotide sequence ID" value="XM_013898396.1"/>
</dbReference>
<accession>A0A0L0DPN0</accession>